<comment type="similarity">
    <text evidence="1">Belongs to the Gfo/Idh/MocA family.</text>
</comment>
<evidence type="ECO:0000256" key="5">
    <source>
        <dbReference type="ARBA" id="ARBA00049233"/>
    </source>
</evidence>
<evidence type="ECO:0000259" key="7">
    <source>
        <dbReference type="Pfam" id="PF22725"/>
    </source>
</evidence>
<evidence type="ECO:0000256" key="2">
    <source>
        <dbReference type="ARBA" id="ARBA00023002"/>
    </source>
</evidence>
<dbReference type="PANTHER" id="PTHR22604">
    <property type="entry name" value="OXIDOREDUCTASES"/>
    <property type="match status" value="1"/>
</dbReference>
<dbReference type="VEuPathDB" id="FungiDB:Z518_10155"/>
<dbReference type="GO" id="GO:0000166">
    <property type="term" value="F:nucleotide binding"/>
    <property type="evidence" value="ECO:0007669"/>
    <property type="project" value="InterPro"/>
</dbReference>
<dbReference type="InterPro" id="IPR050984">
    <property type="entry name" value="Gfo/Idh/MocA_domain"/>
</dbReference>
<dbReference type="STRING" id="1442369.A0A0D2I5M5"/>
<dbReference type="HOGENOM" id="CLU_023194_7_2_1"/>
<dbReference type="OrthoDB" id="2129491at2759"/>
<dbReference type="SUPFAM" id="SSF55347">
    <property type="entry name" value="Glyceraldehyde-3-phosphate dehydrogenase-like, C-terminal domain"/>
    <property type="match status" value="1"/>
</dbReference>
<evidence type="ECO:0000256" key="1">
    <source>
        <dbReference type="ARBA" id="ARBA00010928"/>
    </source>
</evidence>
<protein>
    <recommendedName>
        <fullName evidence="3">D-xylose 1-dehydrogenase (NADP(+), D-xylono-1,5-lactone-forming)</fullName>
        <ecNumber evidence="3">1.1.1.179</ecNumber>
    </recommendedName>
    <alternativeName>
        <fullName evidence="4">D-xylose-NADP dehydrogenase</fullName>
    </alternativeName>
</protein>
<dbReference type="GO" id="GO:0047837">
    <property type="term" value="F:D-xylose 1-dehydrogenase (NADP+) activity"/>
    <property type="evidence" value="ECO:0007669"/>
    <property type="project" value="UniProtKB-EC"/>
</dbReference>
<dbReference type="Proteomes" id="UP000053617">
    <property type="component" value="Unassembled WGS sequence"/>
</dbReference>
<dbReference type="Gene3D" id="3.30.360.10">
    <property type="entry name" value="Dihydrodipicolinate Reductase, domain 2"/>
    <property type="match status" value="1"/>
</dbReference>
<dbReference type="EC" id="1.1.1.179" evidence="3"/>
<evidence type="ECO:0000313" key="8">
    <source>
        <dbReference type="EMBL" id="KIX01089.1"/>
    </source>
</evidence>
<proteinExistence type="inferred from homology"/>
<comment type="catalytic activity">
    <reaction evidence="5">
        <text>D-xylose + NADP(+) = D-xylono-1,5-lactone + NADPH + H(+)</text>
        <dbReference type="Rhea" id="RHEA:22000"/>
        <dbReference type="ChEBI" id="CHEBI:15378"/>
        <dbReference type="ChEBI" id="CHEBI:15867"/>
        <dbReference type="ChEBI" id="CHEBI:53455"/>
        <dbReference type="ChEBI" id="CHEBI:57783"/>
        <dbReference type="ChEBI" id="CHEBI:58349"/>
        <dbReference type="EC" id="1.1.1.179"/>
    </reaction>
</comment>
<sequence>MGNPNHWLDGTTPSIRGVTDVAHRIVAAASSTDTNRARSFLANIGAPTESAPYAELVRDQNVNIIYVATPHSHHFQNVMLAIQAGKPLAVNARQARRVFEAARTGKVFLMEAVWIRFFPLSIQIRELVSTSVIGHVVRVIADLSHNHSAEDPTKLNVPDSHRLTSIELVGGSLLDIGIYAVSWIFQLLYHLQAGDDKEMPQVLASSHRYSTGVDKSTAAILSFVKHENLGIATSSLQVATDPDGHANHAAVRIQGTRGEIEVAPPTYRPESYKVMKRDGRVEVVKCTIPQDPERKWGYGTFWEADECARCIRDGRLESVTMPHSESICVVEVLDTIRQQSGIEYPDLITTEQFDPQSPLNGGKG</sequence>
<feature type="domain" description="Gfo/Idh/MocA-like oxidoreductase N-terminal" evidence="6">
    <location>
        <begin position="26"/>
        <end position="110"/>
    </location>
</feature>
<keyword evidence="9" id="KW-1185">Reference proteome</keyword>
<name>A0A0D2I5M5_9EURO</name>
<dbReference type="Gene3D" id="3.40.50.720">
    <property type="entry name" value="NAD(P)-binding Rossmann-like Domain"/>
    <property type="match status" value="1"/>
</dbReference>
<organism evidence="8 9">
    <name type="scientific">Rhinocladiella mackenziei CBS 650.93</name>
    <dbReference type="NCBI Taxonomy" id="1442369"/>
    <lineage>
        <taxon>Eukaryota</taxon>
        <taxon>Fungi</taxon>
        <taxon>Dikarya</taxon>
        <taxon>Ascomycota</taxon>
        <taxon>Pezizomycotina</taxon>
        <taxon>Eurotiomycetes</taxon>
        <taxon>Chaetothyriomycetidae</taxon>
        <taxon>Chaetothyriales</taxon>
        <taxon>Herpotrichiellaceae</taxon>
        <taxon>Rhinocladiella</taxon>
    </lineage>
</organism>
<dbReference type="PANTHER" id="PTHR22604:SF115">
    <property type="entry name" value="DIHYDRODIOL DEHYDROGENASE, PUTATIVE (AFU_ORTHOLOGUE AFUA_1G07520)-RELATED"/>
    <property type="match status" value="1"/>
</dbReference>
<gene>
    <name evidence="8" type="ORF">Z518_10155</name>
</gene>
<reference evidence="8 9" key="1">
    <citation type="submission" date="2015-01" db="EMBL/GenBank/DDBJ databases">
        <title>The Genome Sequence of Rhinocladiella mackenzie CBS 650.93.</title>
        <authorList>
            <consortium name="The Broad Institute Genomics Platform"/>
            <person name="Cuomo C."/>
            <person name="de Hoog S."/>
            <person name="Gorbushina A."/>
            <person name="Stielow B."/>
            <person name="Teixiera M."/>
            <person name="Abouelleil A."/>
            <person name="Chapman S.B."/>
            <person name="Priest M."/>
            <person name="Young S.K."/>
            <person name="Wortman J."/>
            <person name="Nusbaum C."/>
            <person name="Birren B."/>
        </authorList>
    </citation>
    <scope>NUCLEOTIDE SEQUENCE [LARGE SCALE GENOMIC DNA]</scope>
    <source>
        <strain evidence="8 9">CBS 650.93</strain>
    </source>
</reference>
<dbReference type="SUPFAM" id="SSF51735">
    <property type="entry name" value="NAD(P)-binding Rossmann-fold domains"/>
    <property type="match status" value="1"/>
</dbReference>
<dbReference type="AlphaFoldDB" id="A0A0D2I5M5"/>
<evidence type="ECO:0000256" key="3">
    <source>
        <dbReference type="ARBA" id="ARBA00038984"/>
    </source>
</evidence>
<evidence type="ECO:0000256" key="4">
    <source>
        <dbReference type="ARBA" id="ARBA00042988"/>
    </source>
</evidence>
<dbReference type="InterPro" id="IPR000683">
    <property type="entry name" value="Gfo/Idh/MocA-like_OxRdtase_N"/>
</dbReference>
<dbReference type="InterPro" id="IPR055170">
    <property type="entry name" value="GFO_IDH_MocA-like_dom"/>
</dbReference>
<accession>A0A0D2I5M5</accession>
<dbReference type="EMBL" id="KN847482">
    <property type="protein sequence ID" value="KIX01089.1"/>
    <property type="molecule type" value="Genomic_DNA"/>
</dbReference>
<dbReference type="Pfam" id="PF22725">
    <property type="entry name" value="GFO_IDH_MocA_C3"/>
    <property type="match status" value="1"/>
</dbReference>
<dbReference type="InterPro" id="IPR036291">
    <property type="entry name" value="NAD(P)-bd_dom_sf"/>
</dbReference>
<dbReference type="Pfam" id="PF01408">
    <property type="entry name" value="GFO_IDH_MocA"/>
    <property type="match status" value="1"/>
</dbReference>
<evidence type="ECO:0000259" key="6">
    <source>
        <dbReference type="Pfam" id="PF01408"/>
    </source>
</evidence>
<evidence type="ECO:0000313" key="9">
    <source>
        <dbReference type="Proteomes" id="UP000053617"/>
    </source>
</evidence>
<dbReference type="RefSeq" id="XP_013268225.1">
    <property type="nucleotide sequence ID" value="XM_013412771.1"/>
</dbReference>
<keyword evidence="2" id="KW-0560">Oxidoreductase</keyword>
<feature type="domain" description="GFO/IDH/MocA-like oxidoreductase" evidence="7">
    <location>
        <begin position="123"/>
        <end position="261"/>
    </location>
</feature>
<dbReference type="GeneID" id="25298226"/>